<dbReference type="Gene3D" id="3.30.1120.90">
    <property type="entry name" value="Nucleosome assembly protein"/>
    <property type="match status" value="1"/>
</dbReference>
<reference evidence="4" key="1">
    <citation type="submission" date="2018-04" db="EMBL/GenBank/DDBJ databases">
        <title>Whole genome sequencing of Hypsizygus marmoreus.</title>
        <authorList>
            <person name="Choi I.-G."/>
            <person name="Min B."/>
            <person name="Kim J.-G."/>
            <person name="Kim S."/>
            <person name="Oh Y.-L."/>
            <person name="Kong W.-S."/>
            <person name="Park H."/>
            <person name="Jeong J."/>
            <person name="Song E.-S."/>
        </authorList>
    </citation>
    <scope>NUCLEOTIDE SEQUENCE [LARGE SCALE GENOMIC DNA]</scope>
    <source>
        <strain evidence="4">51987-8</strain>
    </source>
</reference>
<dbReference type="AlphaFoldDB" id="A0A369K3A4"/>
<feature type="region of interest" description="Disordered" evidence="3">
    <location>
        <begin position="232"/>
        <end position="268"/>
    </location>
</feature>
<proteinExistence type="inferred from homology"/>
<dbReference type="SUPFAM" id="SSF143113">
    <property type="entry name" value="NAP-like"/>
    <property type="match status" value="1"/>
</dbReference>
<dbReference type="InParanoid" id="A0A369K3A4"/>
<feature type="region of interest" description="Disordered" evidence="3">
    <location>
        <begin position="1"/>
        <end position="27"/>
    </location>
</feature>
<evidence type="ECO:0000256" key="2">
    <source>
        <dbReference type="RuleBase" id="RU003876"/>
    </source>
</evidence>
<comment type="caution">
    <text evidence="4">The sequence shown here is derived from an EMBL/GenBank/DDBJ whole genome shotgun (WGS) entry which is preliminary data.</text>
</comment>
<dbReference type="Proteomes" id="UP000076154">
    <property type="component" value="Unassembled WGS sequence"/>
</dbReference>
<sequence>MAKGTKRASPGAEDEKNPLQNVELSDEDAKKLQSIQRDIARTELVLERNAQKKLVPVYEKRRQVIKTIPKFWPIALMNHSLFAYHVQHSADQLALSYLEDVWVVRDPAEPRCYTIEFYFKENPHFTDKVLKKEFKYVPPPAAADEKADEDGITDSMLEFSWERDVIPTSTKINWKDADKALTKLYPREAGEEEDDIADPGSFFNFFEHDTDPSEIGLTIAGEIFPDAIDYFLGTTGGDELDSDSEDDDEDDDAEEIDLEKPRSKKQKV</sequence>
<dbReference type="Pfam" id="PF00956">
    <property type="entry name" value="NAP"/>
    <property type="match status" value="1"/>
</dbReference>
<dbReference type="InterPro" id="IPR002164">
    <property type="entry name" value="NAP_family"/>
</dbReference>
<dbReference type="OrthoDB" id="19419at2759"/>
<dbReference type="FunCoup" id="A0A369K3A4">
    <property type="interactions" value="127"/>
</dbReference>
<evidence type="ECO:0000313" key="4">
    <source>
        <dbReference type="EMBL" id="RDB29109.1"/>
    </source>
</evidence>
<protein>
    <submittedName>
        <fullName evidence="4">Protein SET</fullName>
    </submittedName>
</protein>
<accession>A0A369K3A4</accession>
<name>A0A369K3A4_HYPMA</name>
<dbReference type="STRING" id="39966.A0A369K3A4"/>
<evidence type="ECO:0000256" key="3">
    <source>
        <dbReference type="SAM" id="MobiDB-lite"/>
    </source>
</evidence>
<feature type="compositionally biased region" description="Acidic residues" evidence="3">
    <location>
        <begin position="238"/>
        <end position="257"/>
    </location>
</feature>
<keyword evidence="5" id="KW-1185">Reference proteome</keyword>
<dbReference type="EMBL" id="LUEZ02000010">
    <property type="protein sequence ID" value="RDB29109.1"/>
    <property type="molecule type" value="Genomic_DNA"/>
</dbReference>
<dbReference type="InterPro" id="IPR037231">
    <property type="entry name" value="NAP-like_sf"/>
</dbReference>
<comment type="similarity">
    <text evidence="1 2">Belongs to the nucleosome assembly protein (NAP) family.</text>
</comment>
<organism evidence="4 5">
    <name type="scientific">Hypsizygus marmoreus</name>
    <name type="common">White beech mushroom</name>
    <name type="synonym">Agaricus marmoreus</name>
    <dbReference type="NCBI Taxonomy" id="39966"/>
    <lineage>
        <taxon>Eukaryota</taxon>
        <taxon>Fungi</taxon>
        <taxon>Dikarya</taxon>
        <taxon>Basidiomycota</taxon>
        <taxon>Agaricomycotina</taxon>
        <taxon>Agaricomycetes</taxon>
        <taxon>Agaricomycetidae</taxon>
        <taxon>Agaricales</taxon>
        <taxon>Tricholomatineae</taxon>
        <taxon>Lyophyllaceae</taxon>
        <taxon>Hypsizygus</taxon>
    </lineage>
</organism>
<gene>
    <name evidence="4" type="primary">Set</name>
    <name evidence="4" type="ORF">Hypma_015202</name>
</gene>
<dbReference type="GO" id="GO:0005634">
    <property type="term" value="C:nucleus"/>
    <property type="evidence" value="ECO:0007669"/>
    <property type="project" value="InterPro"/>
</dbReference>
<dbReference type="GO" id="GO:0006334">
    <property type="term" value="P:nucleosome assembly"/>
    <property type="evidence" value="ECO:0007669"/>
    <property type="project" value="InterPro"/>
</dbReference>
<evidence type="ECO:0000313" key="5">
    <source>
        <dbReference type="Proteomes" id="UP000076154"/>
    </source>
</evidence>
<evidence type="ECO:0000256" key="1">
    <source>
        <dbReference type="ARBA" id="ARBA00009947"/>
    </source>
</evidence>
<dbReference type="PANTHER" id="PTHR11875">
    <property type="entry name" value="TESTIS-SPECIFIC Y-ENCODED PROTEIN"/>
    <property type="match status" value="1"/>
</dbReference>